<dbReference type="EMBL" id="JAHYIQ010000048">
    <property type="protein sequence ID" value="KAK1117816.1"/>
    <property type="molecule type" value="Genomic_DNA"/>
</dbReference>
<sequence>MKKPRGKTTLPGSTRIVYPQVRANPPLNSLIRIHLEPLKTTSLPHPPGSPSRKAILRLTFTIDSGDTHWRNYEADRWLARGKGEEEEEEEEVSQRSKGDA</sequence>
<protein>
    <submittedName>
        <fullName evidence="2">Uncharacterized protein</fullName>
    </submittedName>
</protein>
<organism evidence="2 3">
    <name type="scientific">Melipona bicolor</name>
    <dbReference type="NCBI Taxonomy" id="60889"/>
    <lineage>
        <taxon>Eukaryota</taxon>
        <taxon>Metazoa</taxon>
        <taxon>Ecdysozoa</taxon>
        <taxon>Arthropoda</taxon>
        <taxon>Hexapoda</taxon>
        <taxon>Insecta</taxon>
        <taxon>Pterygota</taxon>
        <taxon>Neoptera</taxon>
        <taxon>Endopterygota</taxon>
        <taxon>Hymenoptera</taxon>
        <taxon>Apocrita</taxon>
        <taxon>Aculeata</taxon>
        <taxon>Apoidea</taxon>
        <taxon>Anthophila</taxon>
        <taxon>Apidae</taxon>
        <taxon>Melipona</taxon>
    </lineage>
</organism>
<dbReference type="Proteomes" id="UP001177670">
    <property type="component" value="Unassembled WGS sequence"/>
</dbReference>
<feature type="region of interest" description="Disordered" evidence="1">
    <location>
        <begin position="80"/>
        <end position="100"/>
    </location>
</feature>
<gene>
    <name evidence="2" type="ORF">K0M31_015752</name>
</gene>
<evidence type="ECO:0000313" key="2">
    <source>
        <dbReference type="EMBL" id="KAK1117816.1"/>
    </source>
</evidence>
<comment type="caution">
    <text evidence="2">The sequence shown here is derived from an EMBL/GenBank/DDBJ whole genome shotgun (WGS) entry which is preliminary data.</text>
</comment>
<name>A0AA40FF44_9HYME</name>
<evidence type="ECO:0000313" key="3">
    <source>
        <dbReference type="Proteomes" id="UP001177670"/>
    </source>
</evidence>
<reference evidence="2" key="1">
    <citation type="submission" date="2021-10" db="EMBL/GenBank/DDBJ databases">
        <title>Melipona bicolor Genome sequencing and assembly.</title>
        <authorList>
            <person name="Araujo N.S."/>
            <person name="Arias M.C."/>
        </authorList>
    </citation>
    <scope>NUCLEOTIDE SEQUENCE</scope>
    <source>
        <strain evidence="2">USP_2M_L1-L4_2017</strain>
        <tissue evidence="2">Whole body</tissue>
    </source>
</reference>
<dbReference type="AlphaFoldDB" id="A0AA40FF44"/>
<proteinExistence type="predicted"/>
<evidence type="ECO:0000256" key="1">
    <source>
        <dbReference type="SAM" id="MobiDB-lite"/>
    </source>
</evidence>
<keyword evidence="3" id="KW-1185">Reference proteome</keyword>
<accession>A0AA40FF44</accession>